<organism evidence="1 2">
    <name type="scientific">Trueperella pecoris</name>
    <dbReference type="NCBI Taxonomy" id="2733571"/>
    <lineage>
        <taxon>Bacteria</taxon>
        <taxon>Bacillati</taxon>
        <taxon>Actinomycetota</taxon>
        <taxon>Actinomycetes</taxon>
        <taxon>Actinomycetales</taxon>
        <taxon>Actinomycetaceae</taxon>
        <taxon>Trueperella</taxon>
    </lineage>
</organism>
<dbReference type="Gene3D" id="3.30.70.240">
    <property type="match status" value="1"/>
</dbReference>
<name>A0A7M1R0R5_9ACTO</name>
<protein>
    <submittedName>
        <fullName evidence="1">Type I-E CRISPR-associated endoribonuclease Cas2</fullName>
    </submittedName>
</protein>
<dbReference type="EMBL" id="CP063212">
    <property type="protein sequence ID" value="QOR47681.1"/>
    <property type="molecule type" value="Genomic_DNA"/>
</dbReference>
<proteinExistence type="predicted"/>
<gene>
    <name evidence="1" type="primary">cas2e</name>
    <name evidence="1" type="ORF">INS90_10680</name>
</gene>
<evidence type="ECO:0000313" key="2">
    <source>
        <dbReference type="Proteomes" id="UP000594961"/>
    </source>
</evidence>
<dbReference type="Pfam" id="PF09707">
    <property type="entry name" value="Cas_Cas2CT1978"/>
    <property type="match status" value="1"/>
</dbReference>
<dbReference type="Proteomes" id="UP000594961">
    <property type="component" value="Chromosome"/>
</dbReference>
<evidence type="ECO:0000313" key="1">
    <source>
        <dbReference type="EMBL" id="QOR47681.1"/>
    </source>
</evidence>
<dbReference type="NCBIfam" id="TIGR01873">
    <property type="entry name" value="cas_CT1978"/>
    <property type="match status" value="1"/>
</dbReference>
<accession>A0A7M1R0R5</accession>
<dbReference type="RefSeq" id="WP_197553079.1">
    <property type="nucleotide sequence ID" value="NZ_CP063212.1"/>
</dbReference>
<reference evidence="1 2" key="1">
    <citation type="submission" date="2020-10" db="EMBL/GenBank/DDBJ databases">
        <title>Trueperella pecoris sp. nov. isolated from bovine and porcine specimens.</title>
        <authorList>
            <person name="Schoenecker L."/>
            <person name="Schnydrig P."/>
            <person name="Brodard I."/>
            <person name="Thomann A."/>
            <person name="Hemphill A."/>
            <person name="Rodriguez-Campos S."/>
            <person name="Perreten V."/>
            <person name="Jores J."/>
            <person name="Kittl S."/>
        </authorList>
    </citation>
    <scope>NUCLEOTIDE SEQUENCE [LARGE SCALE GENOMIC DNA]</scope>
    <source>
        <strain evidence="1 2">19OD0592</strain>
    </source>
</reference>
<dbReference type="InterPro" id="IPR010152">
    <property type="entry name" value="CRISPR-assoc_prot_Cas2_sub"/>
</dbReference>
<dbReference type="AlphaFoldDB" id="A0A7M1R0R5"/>
<sequence>MFVAIVTTAIPEHLHGYIGRFLSEVDAGVFVGKVSPVVRDNLVGRCHQAVDDGKIVVISSSAETEQGFVVETLGRTSRKIIDMDGLLLSAMVSRGCALEEVQPREAETLDQVFMENEGQG</sequence>